<dbReference type="Proteomes" id="UP001148838">
    <property type="component" value="Unassembled WGS sequence"/>
</dbReference>
<evidence type="ECO:0000313" key="1">
    <source>
        <dbReference type="EMBL" id="KAJ4428534.1"/>
    </source>
</evidence>
<sequence length="144" mass="16259">MDLSRSCFTQLKQHIQVGAAEDVSQLGNSIQRTTRQLGVNPYGQSILDPTLADLLQNIPGEPGRDYPIYDKVPKTSFTCSRQEPPTGYFADVEARCQSFVSPEEIKKTVVPENYIRDAYFAYFQSTLTQSTLTYVILLWTTLLL</sequence>
<dbReference type="EMBL" id="JAJSOF020000037">
    <property type="protein sequence ID" value="KAJ4428534.1"/>
    <property type="molecule type" value="Genomic_DNA"/>
</dbReference>
<gene>
    <name evidence="1" type="ORF">ANN_24578</name>
</gene>
<comment type="caution">
    <text evidence="1">The sequence shown here is derived from an EMBL/GenBank/DDBJ whole genome shotgun (WGS) entry which is preliminary data.</text>
</comment>
<proteinExistence type="predicted"/>
<organism evidence="1 2">
    <name type="scientific">Periplaneta americana</name>
    <name type="common">American cockroach</name>
    <name type="synonym">Blatta americana</name>
    <dbReference type="NCBI Taxonomy" id="6978"/>
    <lineage>
        <taxon>Eukaryota</taxon>
        <taxon>Metazoa</taxon>
        <taxon>Ecdysozoa</taxon>
        <taxon>Arthropoda</taxon>
        <taxon>Hexapoda</taxon>
        <taxon>Insecta</taxon>
        <taxon>Pterygota</taxon>
        <taxon>Neoptera</taxon>
        <taxon>Polyneoptera</taxon>
        <taxon>Dictyoptera</taxon>
        <taxon>Blattodea</taxon>
        <taxon>Blattoidea</taxon>
        <taxon>Blattidae</taxon>
        <taxon>Blattinae</taxon>
        <taxon>Periplaneta</taxon>
    </lineage>
</organism>
<keyword evidence="2" id="KW-1185">Reference proteome</keyword>
<protein>
    <submittedName>
        <fullName evidence="1">Uncharacterized protein</fullName>
    </submittedName>
</protein>
<reference evidence="1 2" key="1">
    <citation type="journal article" date="2022" name="Allergy">
        <title>Genome assembly and annotation of Periplaneta americana reveal a comprehensive cockroach allergen profile.</title>
        <authorList>
            <person name="Wang L."/>
            <person name="Xiong Q."/>
            <person name="Saelim N."/>
            <person name="Wang L."/>
            <person name="Nong W."/>
            <person name="Wan A.T."/>
            <person name="Shi M."/>
            <person name="Liu X."/>
            <person name="Cao Q."/>
            <person name="Hui J.H.L."/>
            <person name="Sookrung N."/>
            <person name="Leung T.F."/>
            <person name="Tungtrongchitr A."/>
            <person name="Tsui S.K.W."/>
        </authorList>
    </citation>
    <scope>NUCLEOTIDE SEQUENCE [LARGE SCALE GENOMIC DNA]</scope>
    <source>
        <strain evidence="1">PWHHKU_190912</strain>
    </source>
</reference>
<accession>A0ABQ8S3D8</accession>
<evidence type="ECO:0000313" key="2">
    <source>
        <dbReference type="Proteomes" id="UP001148838"/>
    </source>
</evidence>
<name>A0ABQ8S3D8_PERAM</name>